<evidence type="ECO:0000256" key="1">
    <source>
        <dbReference type="SAM" id="Phobius"/>
    </source>
</evidence>
<evidence type="ECO:0000313" key="3">
    <source>
        <dbReference type="Proteomes" id="UP000887320"/>
    </source>
</evidence>
<reference evidence="2" key="1">
    <citation type="submission" date="2021-07" db="EMBL/GenBank/DDBJ databases">
        <authorList>
            <person name="Fernandez M."/>
            <person name="Pereira P."/>
            <person name="Torres Tejerizo G.A."/>
            <person name="Gonzalez P."/>
            <person name="Agostini E."/>
        </authorList>
    </citation>
    <scope>NUCLEOTIDE SEQUENCE</scope>
    <source>
        <strain evidence="2">SFC 500-1A</strain>
    </source>
</reference>
<proteinExistence type="predicted"/>
<keyword evidence="1" id="KW-0472">Membrane</keyword>
<accession>A0A8X8GIG3</accession>
<dbReference type="Proteomes" id="UP000887320">
    <property type="component" value="Unassembled WGS sequence"/>
</dbReference>
<gene>
    <name evidence="2" type="ORF">KW868_20570</name>
</gene>
<dbReference type="RefSeq" id="WP_056514021.1">
    <property type="nucleotide sequence ID" value="NZ_BKVV01000093.1"/>
</dbReference>
<name>A0A8X8GIG3_ACIGI</name>
<feature type="transmembrane region" description="Helical" evidence="1">
    <location>
        <begin position="6"/>
        <end position="24"/>
    </location>
</feature>
<sequence>MNIKFVSVGILIIAGLFFGNEYYWKKQFEQRAREDYQSFVSITKINDTIERVGLPIKLDALNHYPHILVYTNITQALPRSVTQERLRTEFKKISHGLSCGYFEYIHQKEAEDKYKDITQGIVTVVEKDQVAITTIYKNYLGEVLYENKQVLAQCPEFITLKQSID</sequence>
<keyword evidence="1" id="KW-1133">Transmembrane helix</keyword>
<dbReference type="AlphaFoldDB" id="A0A8X8GIG3"/>
<keyword evidence="1" id="KW-0812">Transmembrane</keyword>
<dbReference type="EMBL" id="JAHWXT010000010">
    <property type="protein sequence ID" value="MCF0266852.1"/>
    <property type="molecule type" value="Genomic_DNA"/>
</dbReference>
<evidence type="ECO:0000313" key="2">
    <source>
        <dbReference type="EMBL" id="MCF0266852.1"/>
    </source>
</evidence>
<organism evidence="2 3">
    <name type="scientific">Acinetobacter guillouiae</name>
    <name type="common">Acinetobacter genomosp. 11</name>
    <dbReference type="NCBI Taxonomy" id="106649"/>
    <lineage>
        <taxon>Bacteria</taxon>
        <taxon>Pseudomonadati</taxon>
        <taxon>Pseudomonadota</taxon>
        <taxon>Gammaproteobacteria</taxon>
        <taxon>Moraxellales</taxon>
        <taxon>Moraxellaceae</taxon>
        <taxon>Acinetobacter</taxon>
    </lineage>
</organism>
<comment type="caution">
    <text evidence="2">The sequence shown here is derived from an EMBL/GenBank/DDBJ whole genome shotgun (WGS) entry which is preliminary data.</text>
</comment>
<protein>
    <submittedName>
        <fullName evidence="2">Uncharacterized protein</fullName>
    </submittedName>
</protein>